<proteinExistence type="predicted"/>
<keyword evidence="3" id="KW-1185">Reference proteome</keyword>
<protein>
    <submittedName>
        <fullName evidence="2">Uncharacterized protein</fullName>
    </submittedName>
</protein>
<feature type="region of interest" description="Disordered" evidence="1">
    <location>
        <begin position="43"/>
        <end position="67"/>
    </location>
</feature>
<organism evidence="2 3">
    <name type="scientific">Nocardioides kribbensis</name>
    <dbReference type="NCBI Taxonomy" id="305517"/>
    <lineage>
        <taxon>Bacteria</taxon>
        <taxon>Bacillati</taxon>
        <taxon>Actinomycetota</taxon>
        <taxon>Actinomycetes</taxon>
        <taxon>Propionibacteriales</taxon>
        <taxon>Nocardioidaceae</taxon>
        <taxon>Nocardioides</taxon>
    </lineage>
</organism>
<evidence type="ECO:0000313" key="2">
    <source>
        <dbReference type="EMBL" id="MEQ7847720.1"/>
    </source>
</evidence>
<evidence type="ECO:0000256" key="1">
    <source>
        <dbReference type="SAM" id="MobiDB-lite"/>
    </source>
</evidence>
<sequence length="67" mass="7283">MPENDWVRVTDKDTGHRLSVRQSAVAHGNYNVLKSPAIDPVTGDVLPPEFNTTSGQSADPKKEITHG</sequence>
<dbReference type="Proteomes" id="UP001482520">
    <property type="component" value="Unassembled WGS sequence"/>
</dbReference>
<gene>
    <name evidence="2" type="ORF">V6R90_10555</name>
</gene>
<name>A0ABV1NYY6_9ACTN</name>
<evidence type="ECO:0000313" key="3">
    <source>
        <dbReference type="Proteomes" id="UP001482520"/>
    </source>
</evidence>
<dbReference type="EMBL" id="JBEGDP010000010">
    <property type="protein sequence ID" value="MEQ7847720.1"/>
    <property type="molecule type" value="Genomic_DNA"/>
</dbReference>
<reference evidence="2 3" key="1">
    <citation type="submission" date="2024-02" db="EMBL/GenBank/DDBJ databases">
        <title>Full genome sequence of Nocardioides kribbensis.</title>
        <authorList>
            <person name="Poletto B.L."/>
            <person name="Silva G."/>
            <person name="Galante D."/>
            <person name="Campos K.R."/>
            <person name="Santos M.B.N."/>
            <person name="Sacchi C.T."/>
        </authorList>
    </citation>
    <scope>NUCLEOTIDE SEQUENCE [LARGE SCALE GENOMIC DNA]</scope>
    <source>
        <strain evidence="2 3">O4R</strain>
    </source>
</reference>
<accession>A0ABV1NYY6</accession>
<comment type="caution">
    <text evidence="2">The sequence shown here is derived from an EMBL/GenBank/DDBJ whole genome shotgun (WGS) entry which is preliminary data.</text>
</comment>
<dbReference type="RefSeq" id="WP_349804638.1">
    <property type="nucleotide sequence ID" value="NZ_JBEGDP010000010.1"/>
</dbReference>